<keyword evidence="1" id="KW-1133">Transmembrane helix</keyword>
<proteinExistence type="predicted"/>
<feature type="transmembrane region" description="Helical" evidence="1">
    <location>
        <begin position="20"/>
        <end position="37"/>
    </location>
</feature>
<keyword evidence="1" id="KW-0472">Membrane</keyword>
<dbReference type="Proteomes" id="UP000199308">
    <property type="component" value="Unassembled WGS sequence"/>
</dbReference>
<gene>
    <name evidence="3" type="ORF">SAMN05660429_00416</name>
</gene>
<dbReference type="EMBL" id="FOHK01000002">
    <property type="protein sequence ID" value="SES79910.1"/>
    <property type="molecule type" value="Genomic_DNA"/>
</dbReference>
<evidence type="ECO:0000259" key="2">
    <source>
        <dbReference type="Pfam" id="PF09335"/>
    </source>
</evidence>
<reference evidence="3 4" key="1">
    <citation type="submission" date="2016-10" db="EMBL/GenBank/DDBJ databases">
        <authorList>
            <person name="de Groot N.N."/>
        </authorList>
    </citation>
    <scope>NUCLEOTIDE SEQUENCE [LARGE SCALE GENOMIC DNA]</scope>
    <source>
        <strain evidence="3 4">DSM 19706</strain>
    </source>
</reference>
<evidence type="ECO:0000313" key="3">
    <source>
        <dbReference type="EMBL" id="SES79910.1"/>
    </source>
</evidence>
<dbReference type="AlphaFoldDB" id="A0A1H9ZFS0"/>
<sequence>MKIFSPLYDWTLRWAKHKFAPAMLGFISFIESIFFPIPTDVMLAPMVLAEQKKAWRYAAIATVTSVLGGAVGFWLGYFMFEPWIQPIIAEIGYQDKLDKVMAWFSEWGLWVVFIAGFSPVPYKLFTVSAGFLHMAFLPFFIASAISRGMRFYLVAGLIKWGGPNMEAKLRQWIDVIGWAVVVLVIILYFVFR</sequence>
<name>A0A1H9ZFS0_THASX</name>
<dbReference type="PANTHER" id="PTHR42709:SF11">
    <property type="entry name" value="DEDA FAMILY PROTEIN"/>
    <property type="match status" value="1"/>
</dbReference>
<dbReference type="PANTHER" id="PTHR42709">
    <property type="entry name" value="ALKALINE PHOSPHATASE LIKE PROTEIN"/>
    <property type="match status" value="1"/>
</dbReference>
<dbReference type="InterPro" id="IPR051311">
    <property type="entry name" value="DedA_domain"/>
</dbReference>
<dbReference type="GO" id="GO:0005886">
    <property type="term" value="C:plasma membrane"/>
    <property type="evidence" value="ECO:0007669"/>
    <property type="project" value="UniProtKB-ARBA"/>
</dbReference>
<dbReference type="Pfam" id="PF09335">
    <property type="entry name" value="VTT_dom"/>
    <property type="match status" value="1"/>
</dbReference>
<dbReference type="RefSeq" id="WP_093327288.1">
    <property type="nucleotide sequence ID" value="NZ_AP027363.1"/>
</dbReference>
<feature type="transmembrane region" description="Helical" evidence="1">
    <location>
        <begin position="100"/>
        <end position="118"/>
    </location>
</feature>
<organism evidence="3 4">
    <name type="scientific">Thalassotalea agarivorans</name>
    <name type="common">Thalassomonas agarivorans</name>
    <dbReference type="NCBI Taxonomy" id="349064"/>
    <lineage>
        <taxon>Bacteria</taxon>
        <taxon>Pseudomonadati</taxon>
        <taxon>Pseudomonadota</taxon>
        <taxon>Gammaproteobacteria</taxon>
        <taxon>Alteromonadales</taxon>
        <taxon>Colwelliaceae</taxon>
        <taxon>Thalassotalea</taxon>
    </lineage>
</organism>
<feature type="domain" description="VTT" evidence="2">
    <location>
        <begin position="37"/>
        <end position="156"/>
    </location>
</feature>
<keyword evidence="1" id="KW-0812">Transmembrane</keyword>
<feature type="transmembrane region" description="Helical" evidence="1">
    <location>
        <begin position="172"/>
        <end position="191"/>
    </location>
</feature>
<keyword evidence="4" id="KW-1185">Reference proteome</keyword>
<dbReference type="InterPro" id="IPR032816">
    <property type="entry name" value="VTT_dom"/>
</dbReference>
<protein>
    <submittedName>
        <fullName evidence="3">Membrane protein YqaA, SNARE-associated domain</fullName>
    </submittedName>
</protein>
<accession>A0A1H9ZFS0</accession>
<feature type="transmembrane region" description="Helical" evidence="1">
    <location>
        <begin position="124"/>
        <end position="145"/>
    </location>
</feature>
<evidence type="ECO:0000256" key="1">
    <source>
        <dbReference type="SAM" id="Phobius"/>
    </source>
</evidence>
<dbReference type="OrthoDB" id="9810270at2"/>
<feature type="transmembrane region" description="Helical" evidence="1">
    <location>
        <begin position="57"/>
        <end position="80"/>
    </location>
</feature>
<dbReference type="STRING" id="349064.SAMN05660429_00416"/>
<evidence type="ECO:0000313" key="4">
    <source>
        <dbReference type="Proteomes" id="UP000199308"/>
    </source>
</evidence>